<evidence type="ECO:0000313" key="2">
    <source>
        <dbReference type="Proteomes" id="UP000515135"/>
    </source>
</evidence>
<dbReference type="OrthoDB" id="5987625at2759"/>
<evidence type="ECO:0000313" key="3">
    <source>
        <dbReference type="RefSeq" id="XP_019626578.1"/>
    </source>
</evidence>
<feature type="domain" description="P2X purinoreceptor 7 intracellular" evidence="1">
    <location>
        <begin position="15"/>
        <end position="103"/>
    </location>
</feature>
<protein>
    <submittedName>
        <fullName evidence="3">Uncharacterized protein LOC109471681</fullName>
    </submittedName>
</protein>
<sequence>MGKLMYDGAMDRVTCVTQHPEYIDLTKRVVLEQVGPLLRDKQGRPYRRRAGQDINEFLRAVAYRWLVRWMCGYLGWDNARPLPACVYHKIRSDFNTGHAGGYSSSAERQ</sequence>
<dbReference type="Pfam" id="PF20478">
    <property type="entry name" value="P2RX7_C"/>
    <property type="match status" value="1"/>
</dbReference>
<dbReference type="InterPro" id="IPR046815">
    <property type="entry name" value="P2RX7_C"/>
</dbReference>
<dbReference type="AlphaFoldDB" id="A0A6P4YQB3"/>
<accession>A0A6P4YQB3</accession>
<dbReference type="RefSeq" id="XP_019626578.1">
    <property type="nucleotide sequence ID" value="XM_019771019.1"/>
</dbReference>
<keyword evidence="2" id="KW-1185">Reference proteome</keyword>
<dbReference type="GeneID" id="109471681"/>
<organism evidence="2 3">
    <name type="scientific">Branchiostoma belcheri</name>
    <name type="common">Amphioxus</name>
    <dbReference type="NCBI Taxonomy" id="7741"/>
    <lineage>
        <taxon>Eukaryota</taxon>
        <taxon>Metazoa</taxon>
        <taxon>Chordata</taxon>
        <taxon>Cephalochordata</taxon>
        <taxon>Leptocardii</taxon>
        <taxon>Amphioxiformes</taxon>
        <taxon>Branchiostomatidae</taxon>
        <taxon>Branchiostoma</taxon>
    </lineage>
</organism>
<dbReference type="Proteomes" id="UP000515135">
    <property type="component" value="Unplaced"/>
</dbReference>
<dbReference type="PANTHER" id="PTHR36981">
    <property type="entry name" value="ZGC:195170"/>
    <property type="match status" value="1"/>
</dbReference>
<evidence type="ECO:0000259" key="1">
    <source>
        <dbReference type="Pfam" id="PF20478"/>
    </source>
</evidence>
<gene>
    <name evidence="3" type="primary">LOC109471681</name>
</gene>
<reference evidence="3" key="1">
    <citation type="submission" date="2025-08" db="UniProtKB">
        <authorList>
            <consortium name="RefSeq"/>
        </authorList>
    </citation>
    <scope>IDENTIFICATION</scope>
    <source>
        <tissue evidence="3">Gonad</tissue>
    </source>
</reference>
<dbReference type="KEGG" id="bbel:109471681"/>
<name>A0A6P4YQB3_BRABE</name>
<proteinExistence type="predicted"/>
<dbReference type="PANTHER" id="PTHR36981:SF1">
    <property type="entry name" value="P2X PURINORECEPTOR 7 INTRACELLULAR DOMAIN-CONTAINING PROTEIN"/>
    <property type="match status" value="1"/>
</dbReference>